<reference evidence="2 3" key="1">
    <citation type="journal article" date="2014" name="Genome Announc.">
        <title>Draft genome sequence of the pathogenic fungus Scedosporium apiospermum.</title>
        <authorList>
            <person name="Vandeputte P."/>
            <person name="Ghamrawi S."/>
            <person name="Rechenmann M."/>
            <person name="Iltis A."/>
            <person name="Giraud S."/>
            <person name="Fleury M."/>
            <person name="Thornton C."/>
            <person name="Delhaes L."/>
            <person name="Meyer W."/>
            <person name="Papon N."/>
            <person name="Bouchara J.P."/>
        </authorList>
    </citation>
    <scope>NUCLEOTIDE SEQUENCE [LARGE SCALE GENOMIC DNA]</scope>
    <source>
        <strain evidence="2 3">IHEM 14462</strain>
    </source>
</reference>
<dbReference type="HOGENOM" id="CLU_797295_0_0_1"/>
<proteinExistence type="predicted"/>
<dbReference type="AlphaFoldDB" id="A0A084G9I3"/>
<evidence type="ECO:0008006" key="4">
    <source>
        <dbReference type="Google" id="ProtNLM"/>
    </source>
</evidence>
<organism evidence="2 3">
    <name type="scientific">Pseudallescheria apiosperma</name>
    <name type="common">Scedosporium apiospermum</name>
    <dbReference type="NCBI Taxonomy" id="563466"/>
    <lineage>
        <taxon>Eukaryota</taxon>
        <taxon>Fungi</taxon>
        <taxon>Dikarya</taxon>
        <taxon>Ascomycota</taxon>
        <taxon>Pezizomycotina</taxon>
        <taxon>Sordariomycetes</taxon>
        <taxon>Hypocreomycetidae</taxon>
        <taxon>Microascales</taxon>
        <taxon>Microascaceae</taxon>
        <taxon>Scedosporium</taxon>
    </lineage>
</organism>
<sequence length="348" mass="38963">MRSSSDFGEQPTLEAVLTSFFLFGCLFGTNQHNAARLRLREAIDLALMLGLNDPNSYNRLSSEEKGQWLRTYLVLSVTERAYALQRRHSIMLTGKPGFVMRPTDGFIHSATHSLVSGIIVHNEKDAAGMMGLALLMEIFDAVDEEIVDCWNGRCKVGTSQCRGFDEAKALDIHRSLAHVSDPSRYKSNDWFDPDHSRFDSHSAQATRNLGTFLAETQCADVLITQKWVQNRLWHLCLSHGLLKADSETKELSFDYAFSIAEATLDVCRSVRISAMEAHGIGIIEKLYDIAISAITTPPSEMEGSSATENSSRQILAQQYLSLLQVLRGGNHHYLEEYKKQLAFLAENI</sequence>
<keyword evidence="1" id="KW-0539">Nucleus</keyword>
<accession>A0A084G9I3</accession>
<evidence type="ECO:0000313" key="3">
    <source>
        <dbReference type="Proteomes" id="UP000028545"/>
    </source>
</evidence>
<evidence type="ECO:0000313" key="2">
    <source>
        <dbReference type="EMBL" id="KEZ43995.1"/>
    </source>
</evidence>
<protein>
    <recommendedName>
        <fullName evidence="4">Transcription factor domain-containing protein</fullName>
    </recommendedName>
</protein>
<dbReference type="PANTHER" id="PTHR31668:SF30">
    <property type="entry name" value="ZN(II)2CYS6 TRANSCRIPTION FACTOR (EUROFUNG)"/>
    <property type="match status" value="1"/>
</dbReference>
<gene>
    <name evidence="2" type="ORF">SAPIO_CDS3705</name>
</gene>
<dbReference type="KEGG" id="sapo:SAPIO_CDS3705"/>
<keyword evidence="3" id="KW-1185">Reference proteome</keyword>
<dbReference type="OrthoDB" id="271595at2759"/>
<dbReference type="PANTHER" id="PTHR31668">
    <property type="entry name" value="GLUCOSE TRANSPORT TRANSCRIPTION REGULATOR RGT1-RELATED-RELATED"/>
    <property type="match status" value="1"/>
</dbReference>
<dbReference type="GeneID" id="27722777"/>
<comment type="caution">
    <text evidence="2">The sequence shown here is derived from an EMBL/GenBank/DDBJ whole genome shotgun (WGS) entry which is preliminary data.</text>
</comment>
<dbReference type="PROSITE" id="PS51257">
    <property type="entry name" value="PROKAR_LIPOPROTEIN"/>
    <property type="match status" value="1"/>
</dbReference>
<dbReference type="VEuPathDB" id="FungiDB:SAPIO_CDS3705"/>
<dbReference type="Proteomes" id="UP000028545">
    <property type="component" value="Unassembled WGS sequence"/>
</dbReference>
<name>A0A084G9I3_PSEDA</name>
<dbReference type="CDD" id="cd12148">
    <property type="entry name" value="fungal_TF_MHR"/>
    <property type="match status" value="1"/>
</dbReference>
<dbReference type="OMA" id="HWICHIL"/>
<dbReference type="EMBL" id="JOWA01000089">
    <property type="protein sequence ID" value="KEZ43995.1"/>
    <property type="molecule type" value="Genomic_DNA"/>
</dbReference>
<dbReference type="InterPro" id="IPR050797">
    <property type="entry name" value="Carb_Metab_Trans_Reg"/>
</dbReference>
<evidence type="ECO:0000256" key="1">
    <source>
        <dbReference type="ARBA" id="ARBA00023242"/>
    </source>
</evidence>
<dbReference type="RefSeq" id="XP_016643794.1">
    <property type="nucleotide sequence ID" value="XM_016786451.1"/>
</dbReference>